<evidence type="ECO:0000256" key="2">
    <source>
        <dbReference type="ARBA" id="ARBA00022741"/>
    </source>
</evidence>
<dbReference type="InterPro" id="IPR036759">
    <property type="entry name" value="TPK_catalytic_sf"/>
</dbReference>
<keyword evidence="3" id="KW-0418">Kinase</keyword>
<dbReference type="GO" id="GO:0030975">
    <property type="term" value="F:thiamine binding"/>
    <property type="evidence" value="ECO:0007669"/>
    <property type="project" value="InterPro"/>
</dbReference>
<dbReference type="AlphaFoldDB" id="A0A382ANY0"/>
<dbReference type="InterPro" id="IPR036371">
    <property type="entry name" value="TPK_B1-bd_sf"/>
</dbReference>
<evidence type="ECO:0000313" key="6">
    <source>
        <dbReference type="EMBL" id="SVB02687.1"/>
    </source>
</evidence>
<dbReference type="PANTHER" id="PTHR41299">
    <property type="entry name" value="THIAMINE PYROPHOSPHOKINASE"/>
    <property type="match status" value="1"/>
</dbReference>
<dbReference type="GO" id="GO:0004788">
    <property type="term" value="F:thiamine diphosphokinase activity"/>
    <property type="evidence" value="ECO:0007669"/>
    <property type="project" value="InterPro"/>
</dbReference>
<protein>
    <recommendedName>
        <fullName evidence="5">Thiamin pyrophosphokinase thiamin-binding domain-containing protein</fullName>
    </recommendedName>
</protein>
<dbReference type="CDD" id="cd07995">
    <property type="entry name" value="TPK"/>
    <property type="match status" value="1"/>
</dbReference>
<dbReference type="NCBIfam" id="TIGR01378">
    <property type="entry name" value="thi_PPkinase"/>
    <property type="match status" value="1"/>
</dbReference>
<dbReference type="InterPro" id="IPR007373">
    <property type="entry name" value="Thiamin_PyroPKinase_B1-bd"/>
</dbReference>
<dbReference type="InterPro" id="IPR007371">
    <property type="entry name" value="TPK_catalytic"/>
</dbReference>
<dbReference type="GO" id="GO:0009229">
    <property type="term" value="P:thiamine diphosphate biosynthetic process"/>
    <property type="evidence" value="ECO:0007669"/>
    <property type="project" value="InterPro"/>
</dbReference>
<evidence type="ECO:0000256" key="3">
    <source>
        <dbReference type="ARBA" id="ARBA00022777"/>
    </source>
</evidence>
<accession>A0A382ANY0</accession>
<evidence type="ECO:0000256" key="4">
    <source>
        <dbReference type="ARBA" id="ARBA00022840"/>
    </source>
</evidence>
<dbReference type="GO" id="GO:0006772">
    <property type="term" value="P:thiamine metabolic process"/>
    <property type="evidence" value="ECO:0007669"/>
    <property type="project" value="InterPro"/>
</dbReference>
<evidence type="ECO:0000259" key="5">
    <source>
        <dbReference type="SMART" id="SM00983"/>
    </source>
</evidence>
<dbReference type="Gene3D" id="3.40.50.10240">
    <property type="entry name" value="Thiamin pyrophosphokinase, catalytic domain"/>
    <property type="match status" value="1"/>
</dbReference>
<dbReference type="InterPro" id="IPR053149">
    <property type="entry name" value="TPK"/>
</dbReference>
<dbReference type="SUPFAM" id="SSF63862">
    <property type="entry name" value="Thiamin pyrophosphokinase, substrate-binding domain"/>
    <property type="match status" value="1"/>
</dbReference>
<dbReference type="Pfam" id="PF04265">
    <property type="entry name" value="TPK_B1_binding"/>
    <property type="match status" value="1"/>
</dbReference>
<dbReference type="PANTHER" id="PTHR41299:SF1">
    <property type="entry name" value="THIAMINE PYROPHOSPHOKINASE"/>
    <property type="match status" value="1"/>
</dbReference>
<keyword evidence="1" id="KW-0808">Transferase</keyword>
<feature type="domain" description="Thiamin pyrophosphokinase thiamin-binding" evidence="5">
    <location>
        <begin position="117"/>
        <end position="176"/>
    </location>
</feature>
<proteinExistence type="predicted"/>
<dbReference type="GO" id="GO:0005524">
    <property type="term" value="F:ATP binding"/>
    <property type="evidence" value="ECO:0007669"/>
    <property type="project" value="UniProtKB-KW"/>
</dbReference>
<dbReference type="Pfam" id="PF04263">
    <property type="entry name" value="TPK_catalytic"/>
    <property type="match status" value="1"/>
</dbReference>
<dbReference type="EMBL" id="UINC01026010">
    <property type="protein sequence ID" value="SVB02687.1"/>
    <property type="molecule type" value="Genomic_DNA"/>
</dbReference>
<sequence length="185" mass="19166">MVVAADKGIDNARQLGIPVDLLVGDLDSASDGSEAFARSVQRHPVDKDQTDLELALAAALKAGMQSVTVVGTMTGRVDHALGNLLILTADRWQALRIDARIDSARAWVVRDRAAVDGAPNDLVSLMAVGGPATGVSTSGLAWPLDNALLESGPGHGLSNRMTGPTAELSVREGVLLVVAPGRDTD</sequence>
<name>A0A382ANY0_9ZZZZ</name>
<gene>
    <name evidence="6" type="ORF">METZ01_LOCUS155541</name>
</gene>
<keyword evidence="4" id="KW-0067">ATP-binding</keyword>
<reference evidence="6" key="1">
    <citation type="submission" date="2018-05" db="EMBL/GenBank/DDBJ databases">
        <authorList>
            <person name="Lanie J.A."/>
            <person name="Ng W.-L."/>
            <person name="Kazmierczak K.M."/>
            <person name="Andrzejewski T.M."/>
            <person name="Davidsen T.M."/>
            <person name="Wayne K.J."/>
            <person name="Tettelin H."/>
            <person name="Glass J.I."/>
            <person name="Rusch D."/>
            <person name="Podicherti R."/>
            <person name="Tsui H.-C.T."/>
            <person name="Winkler M.E."/>
        </authorList>
    </citation>
    <scope>NUCLEOTIDE SEQUENCE</scope>
</reference>
<dbReference type="SUPFAM" id="SSF63999">
    <property type="entry name" value="Thiamin pyrophosphokinase, catalytic domain"/>
    <property type="match status" value="1"/>
</dbReference>
<keyword evidence="2" id="KW-0547">Nucleotide-binding</keyword>
<evidence type="ECO:0000256" key="1">
    <source>
        <dbReference type="ARBA" id="ARBA00022679"/>
    </source>
</evidence>
<dbReference type="SMART" id="SM00983">
    <property type="entry name" value="TPK_B1_binding"/>
    <property type="match status" value="1"/>
</dbReference>
<dbReference type="GO" id="GO:0016301">
    <property type="term" value="F:kinase activity"/>
    <property type="evidence" value="ECO:0007669"/>
    <property type="project" value="UniProtKB-KW"/>
</dbReference>
<organism evidence="6">
    <name type="scientific">marine metagenome</name>
    <dbReference type="NCBI Taxonomy" id="408172"/>
    <lineage>
        <taxon>unclassified sequences</taxon>
        <taxon>metagenomes</taxon>
        <taxon>ecological metagenomes</taxon>
    </lineage>
</organism>
<dbReference type="InterPro" id="IPR006282">
    <property type="entry name" value="Thi_PPkinase"/>
</dbReference>